<feature type="transmembrane region" description="Helical" evidence="1">
    <location>
        <begin position="74"/>
        <end position="95"/>
    </location>
</feature>
<keyword evidence="1" id="KW-1133">Transmembrane helix</keyword>
<keyword evidence="1" id="KW-0812">Transmembrane</keyword>
<dbReference type="EMBL" id="FNYR01000041">
    <property type="protein sequence ID" value="SEJ29532.1"/>
    <property type="molecule type" value="Genomic_DNA"/>
</dbReference>
<feature type="transmembrane region" description="Helical" evidence="1">
    <location>
        <begin position="286"/>
        <end position="306"/>
    </location>
</feature>
<evidence type="ECO:0000256" key="1">
    <source>
        <dbReference type="SAM" id="Phobius"/>
    </source>
</evidence>
<gene>
    <name evidence="2" type="ORF">SAMN05444271_14118</name>
</gene>
<dbReference type="AlphaFoldDB" id="A0A1H6XXB9"/>
<evidence type="ECO:0000313" key="2">
    <source>
        <dbReference type="EMBL" id="SEJ29532.1"/>
    </source>
</evidence>
<feature type="transmembrane region" description="Helical" evidence="1">
    <location>
        <begin position="37"/>
        <end position="62"/>
    </location>
</feature>
<dbReference type="STRING" id="1073996.SAMN05444271_14118"/>
<protein>
    <submittedName>
        <fullName evidence="2">Uncharacterized protein</fullName>
    </submittedName>
</protein>
<feature type="transmembrane region" description="Helical" evidence="1">
    <location>
        <begin position="261"/>
        <end position="280"/>
    </location>
</feature>
<dbReference type="GeneID" id="35003195"/>
<feature type="transmembrane region" description="Helical" evidence="1">
    <location>
        <begin position="148"/>
        <end position="169"/>
    </location>
</feature>
<name>A0A1H6XXB9_9EURY</name>
<feature type="transmembrane region" description="Helical" evidence="1">
    <location>
        <begin position="125"/>
        <end position="142"/>
    </location>
</feature>
<reference evidence="2 3" key="1">
    <citation type="submission" date="2016-10" db="EMBL/GenBank/DDBJ databases">
        <authorList>
            <person name="de Groot N.N."/>
        </authorList>
    </citation>
    <scope>NUCLEOTIDE SEQUENCE [LARGE SCALE GENOMIC DNA]</scope>
    <source>
        <strain evidence="2 3">DSM 22187</strain>
    </source>
</reference>
<evidence type="ECO:0000313" key="3">
    <source>
        <dbReference type="Proteomes" id="UP000198888"/>
    </source>
</evidence>
<sequence>MASSEPVESVDETEATDDESTASVSWGPIRFARVRSLLFGCLLVFVVGIVGGLGVLTAIIALDVLSGESQTSGFVVLAVGLIFIGGPFSLFYWLIAYDRSTSTERASIRELVVQTLPERSTIRPLWVGCGAAVSVGFVWIGSESLLGVLSILPLVCGLSFPLVFGMRGIEYTVDSDRNTVSTHVEWGDRTFEQQLTWAVGVRRVDLGIVSLFVFSNRGKRWYEGPHSLFVPTALAADVERLLRQMVEEQAPPTPIRRDERIIVGGVGLSMLGIGPLLYLLSGEAGLLLLIAGPSAFIAPGLLLHSIRG</sequence>
<proteinExistence type="predicted"/>
<dbReference type="OrthoDB" id="329341at2157"/>
<dbReference type="KEGG" id="hae:halTADL_2421"/>
<accession>A0A1H6XXB9</accession>
<dbReference type="RefSeq" id="WP_089673719.1">
    <property type="nucleotide sequence ID" value="NZ_CP024845.1"/>
</dbReference>
<organism evidence="2 3">
    <name type="scientific">Halohasta litchfieldiae</name>
    <dbReference type="NCBI Taxonomy" id="1073996"/>
    <lineage>
        <taxon>Archaea</taxon>
        <taxon>Methanobacteriati</taxon>
        <taxon>Methanobacteriota</taxon>
        <taxon>Stenosarchaea group</taxon>
        <taxon>Halobacteria</taxon>
        <taxon>Halobacteriales</taxon>
        <taxon>Haloferacaceae</taxon>
        <taxon>Halohasta</taxon>
    </lineage>
</organism>
<keyword evidence="1" id="KW-0472">Membrane</keyword>
<dbReference type="Proteomes" id="UP000198888">
    <property type="component" value="Unassembled WGS sequence"/>
</dbReference>
<accession>A0A2H4Q4A1</accession>
<keyword evidence="3" id="KW-1185">Reference proteome</keyword>